<dbReference type="CDD" id="cd00776">
    <property type="entry name" value="AsxRS_core"/>
    <property type="match status" value="1"/>
</dbReference>
<dbReference type="NCBIfam" id="NF003037">
    <property type="entry name" value="PRK03932.1"/>
    <property type="match status" value="1"/>
</dbReference>
<evidence type="ECO:0000256" key="3">
    <source>
        <dbReference type="ARBA" id="ARBA00022598"/>
    </source>
</evidence>
<dbReference type="PROSITE" id="PS50862">
    <property type="entry name" value="AA_TRNA_LIGASE_II"/>
    <property type="match status" value="1"/>
</dbReference>
<dbReference type="GO" id="GO:0003676">
    <property type="term" value="F:nucleic acid binding"/>
    <property type="evidence" value="ECO:0007669"/>
    <property type="project" value="InterPro"/>
</dbReference>
<dbReference type="HAMAP" id="MF_00534">
    <property type="entry name" value="Asn_tRNA_synth"/>
    <property type="match status" value="1"/>
</dbReference>
<dbReference type="Gene3D" id="2.40.50.140">
    <property type="entry name" value="Nucleic acid-binding proteins"/>
    <property type="match status" value="1"/>
</dbReference>
<dbReference type="InterPro" id="IPR004365">
    <property type="entry name" value="NA-bd_OB_tRNA"/>
</dbReference>
<dbReference type="CDD" id="cd04323">
    <property type="entry name" value="AsnRS_cyto_like_N"/>
    <property type="match status" value="1"/>
</dbReference>
<keyword evidence="4 8" id="KW-0547">Nucleotide-binding</keyword>
<comment type="subunit">
    <text evidence="8">Homodimer.</text>
</comment>
<dbReference type="NCBIfam" id="TIGR00457">
    <property type="entry name" value="asnS"/>
    <property type="match status" value="1"/>
</dbReference>
<sequence>MKTTIANVSEFEGKTVTIGAWLANKRSSGKIAFLQLRDGTGFMQGVVVKNDVEEDVFNLAKNITQESSMYITGTIVEDTRSPLGYEMQVQEIELIHEAVDYPITPKEHGTEFLMDHRHLWLRSKKQHAVMKIRNEIIRATYQFFNDNGYVKVDPPILTGSSAEGTTELFHTKYFDEEAYLSQSGQLYMEAAAMALGKVFSFGPTFRAEKSKTRRHLIEFWMIEPEMAFVEHEESLEVQEQYVSFIVQSVLQNCKLELETLGRDTSKLENIKAPFPRISYDDAIELLKEKGFTDIEWGEDFGAPHETAIAESFDKPVFITNYPAEIKAFYMQPHPERPEVVLCADLIAPEGYGEIIGGSERINDLELMKKRYEQHELTGEAYNWYLELRKYGSVPHSGFGLGLERTVAWLSGVDHVRETIPFPRLLNRLYP</sequence>
<proteinExistence type="inferred from homology"/>
<dbReference type="InterPro" id="IPR004522">
    <property type="entry name" value="Asn-tRNA-ligase"/>
</dbReference>
<dbReference type="GO" id="GO:0005737">
    <property type="term" value="C:cytoplasm"/>
    <property type="evidence" value="ECO:0007669"/>
    <property type="project" value="UniProtKB-SubCell"/>
</dbReference>
<dbReference type="RefSeq" id="WP_090866861.1">
    <property type="nucleotide sequence ID" value="NZ_FOHE01000002.1"/>
</dbReference>
<dbReference type="GO" id="GO:0016740">
    <property type="term" value="F:transferase activity"/>
    <property type="evidence" value="ECO:0007669"/>
    <property type="project" value="UniProtKB-ARBA"/>
</dbReference>
<evidence type="ECO:0000256" key="4">
    <source>
        <dbReference type="ARBA" id="ARBA00022741"/>
    </source>
</evidence>
<dbReference type="Gene3D" id="3.30.930.10">
    <property type="entry name" value="Bira Bifunctional Protein, Domain 2"/>
    <property type="match status" value="1"/>
</dbReference>
<evidence type="ECO:0000313" key="11">
    <source>
        <dbReference type="Proteomes" id="UP000198618"/>
    </source>
</evidence>
<dbReference type="GO" id="GO:0140096">
    <property type="term" value="F:catalytic activity, acting on a protein"/>
    <property type="evidence" value="ECO:0007669"/>
    <property type="project" value="UniProtKB-ARBA"/>
</dbReference>
<dbReference type="GO" id="GO:0006421">
    <property type="term" value="P:asparaginyl-tRNA aminoacylation"/>
    <property type="evidence" value="ECO:0007669"/>
    <property type="project" value="UniProtKB-UniRule"/>
</dbReference>
<evidence type="ECO:0000256" key="2">
    <source>
        <dbReference type="ARBA" id="ARBA00022490"/>
    </source>
</evidence>
<dbReference type="GO" id="GO:0005524">
    <property type="term" value="F:ATP binding"/>
    <property type="evidence" value="ECO:0007669"/>
    <property type="project" value="UniProtKB-UniRule"/>
</dbReference>
<protein>
    <recommendedName>
        <fullName evidence="8">Asparagine--tRNA ligase</fullName>
        <ecNumber evidence="8">6.1.1.22</ecNumber>
    </recommendedName>
    <alternativeName>
        <fullName evidence="8">Asparaginyl-tRNA synthetase</fullName>
        <shortName evidence="8">AsnRS</shortName>
    </alternativeName>
</protein>
<keyword evidence="7 8" id="KW-0030">Aminoacyl-tRNA synthetase</keyword>
<dbReference type="InterPro" id="IPR012340">
    <property type="entry name" value="NA-bd_OB-fold"/>
</dbReference>
<evidence type="ECO:0000256" key="6">
    <source>
        <dbReference type="ARBA" id="ARBA00022917"/>
    </source>
</evidence>
<dbReference type="Proteomes" id="UP000198618">
    <property type="component" value="Unassembled WGS sequence"/>
</dbReference>
<organism evidence="10 11">
    <name type="scientific">Oceanobacillus limi</name>
    <dbReference type="NCBI Taxonomy" id="930131"/>
    <lineage>
        <taxon>Bacteria</taxon>
        <taxon>Bacillati</taxon>
        <taxon>Bacillota</taxon>
        <taxon>Bacilli</taxon>
        <taxon>Bacillales</taxon>
        <taxon>Bacillaceae</taxon>
        <taxon>Oceanobacillus</taxon>
    </lineage>
</organism>
<accession>A0A1H9ZEL8</accession>
<evidence type="ECO:0000256" key="7">
    <source>
        <dbReference type="ARBA" id="ARBA00023146"/>
    </source>
</evidence>
<reference evidence="10 11" key="1">
    <citation type="submission" date="2016-10" db="EMBL/GenBank/DDBJ databases">
        <authorList>
            <person name="de Groot N.N."/>
        </authorList>
    </citation>
    <scope>NUCLEOTIDE SEQUENCE [LARGE SCALE GENOMIC DNA]</scope>
    <source>
        <strain evidence="10 11">IBRC-M 10780</strain>
    </source>
</reference>
<keyword evidence="5 8" id="KW-0067">ATP-binding</keyword>
<evidence type="ECO:0000259" key="9">
    <source>
        <dbReference type="PROSITE" id="PS50862"/>
    </source>
</evidence>
<dbReference type="Pfam" id="PF00152">
    <property type="entry name" value="tRNA-synt_2"/>
    <property type="match status" value="1"/>
</dbReference>
<dbReference type="OrthoDB" id="9762036at2"/>
<dbReference type="InterPro" id="IPR045864">
    <property type="entry name" value="aa-tRNA-synth_II/BPL/LPL"/>
</dbReference>
<dbReference type="Pfam" id="PF01336">
    <property type="entry name" value="tRNA_anti-codon"/>
    <property type="match status" value="1"/>
</dbReference>
<dbReference type="PRINTS" id="PR01042">
    <property type="entry name" value="TRNASYNTHASP"/>
</dbReference>
<keyword evidence="6 8" id="KW-0648">Protein biosynthesis</keyword>
<feature type="domain" description="Aminoacyl-transfer RNA synthetases class-II family profile" evidence="9">
    <location>
        <begin position="130"/>
        <end position="430"/>
    </location>
</feature>
<dbReference type="SUPFAM" id="SSF55681">
    <property type="entry name" value="Class II aaRS and biotin synthetases"/>
    <property type="match status" value="1"/>
</dbReference>
<dbReference type="InterPro" id="IPR006195">
    <property type="entry name" value="aa-tRNA-synth_II"/>
</dbReference>
<dbReference type="PANTHER" id="PTHR22594:SF34">
    <property type="entry name" value="ASPARAGINE--TRNA LIGASE, MITOCHONDRIAL-RELATED"/>
    <property type="match status" value="1"/>
</dbReference>
<dbReference type="InterPro" id="IPR004364">
    <property type="entry name" value="Aa-tRNA-synt_II"/>
</dbReference>
<dbReference type="InterPro" id="IPR002312">
    <property type="entry name" value="Asp/Asn-tRNA-synth_IIb"/>
</dbReference>
<evidence type="ECO:0000256" key="1">
    <source>
        <dbReference type="ARBA" id="ARBA00008226"/>
    </source>
</evidence>
<evidence type="ECO:0000256" key="5">
    <source>
        <dbReference type="ARBA" id="ARBA00022840"/>
    </source>
</evidence>
<dbReference type="NCBIfam" id="NF003483">
    <property type="entry name" value="PRK05159.1"/>
    <property type="match status" value="1"/>
</dbReference>
<keyword evidence="3 8" id="KW-0436">Ligase</keyword>
<evidence type="ECO:0000313" key="10">
    <source>
        <dbReference type="EMBL" id="SES80024.1"/>
    </source>
</evidence>
<dbReference type="SUPFAM" id="SSF50249">
    <property type="entry name" value="Nucleic acid-binding proteins"/>
    <property type="match status" value="1"/>
</dbReference>
<name>A0A1H9ZEL8_9BACI</name>
<dbReference type="PANTHER" id="PTHR22594">
    <property type="entry name" value="ASPARTYL/LYSYL-TRNA SYNTHETASE"/>
    <property type="match status" value="1"/>
</dbReference>
<evidence type="ECO:0000256" key="8">
    <source>
        <dbReference type="HAMAP-Rule" id="MF_00534"/>
    </source>
</evidence>
<dbReference type="EC" id="6.1.1.22" evidence="8"/>
<dbReference type="AlphaFoldDB" id="A0A1H9ZEL8"/>
<keyword evidence="2 8" id="KW-0963">Cytoplasm</keyword>
<gene>
    <name evidence="8" type="primary">asnS</name>
    <name evidence="10" type="ORF">SAMN05216389_102226</name>
</gene>
<dbReference type="EMBL" id="FOHE01000002">
    <property type="protein sequence ID" value="SES80024.1"/>
    <property type="molecule type" value="Genomic_DNA"/>
</dbReference>
<comment type="catalytic activity">
    <reaction evidence="8">
        <text>tRNA(Asn) + L-asparagine + ATP = L-asparaginyl-tRNA(Asn) + AMP + diphosphate + H(+)</text>
        <dbReference type="Rhea" id="RHEA:11180"/>
        <dbReference type="Rhea" id="RHEA-COMP:9659"/>
        <dbReference type="Rhea" id="RHEA-COMP:9674"/>
        <dbReference type="ChEBI" id="CHEBI:15378"/>
        <dbReference type="ChEBI" id="CHEBI:30616"/>
        <dbReference type="ChEBI" id="CHEBI:33019"/>
        <dbReference type="ChEBI" id="CHEBI:58048"/>
        <dbReference type="ChEBI" id="CHEBI:78442"/>
        <dbReference type="ChEBI" id="CHEBI:78515"/>
        <dbReference type="ChEBI" id="CHEBI:456215"/>
        <dbReference type="EC" id="6.1.1.22"/>
    </reaction>
</comment>
<dbReference type="STRING" id="930131.SAMN05216389_102226"/>
<dbReference type="GO" id="GO:0004816">
    <property type="term" value="F:asparagine-tRNA ligase activity"/>
    <property type="evidence" value="ECO:0007669"/>
    <property type="project" value="UniProtKB-UniRule"/>
</dbReference>
<keyword evidence="11" id="KW-1185">Reference proteome</keyword>
<comment type="subcellular location">
    <subcellularLocation>
        <location evidence="8">Cytoplasm</location>
    </subcellularLocation>
</comment>
<comment type="similarity">
    <text evidence="1 8">Belongs to the class-II aminoacyl-tRNA synthetase family.</text>
</comment>